<sequence>MKLSTLLWLAVMSCAIVLTTLIFAFEQYSSHVSTLEALNYKKQTVNSLVNQLKASRRKLTAHARRYVITSDEYALEVYVHTLDIIQGRKARTLESLRPYLPGSLDNTVRDYVGSYLSDYDLIKKQNFTAKELALLSEIFDLSNALLSIEQQAISNQKNNQRTNQIPPATLFSTPYQDSIIAFNTFLDSYQRHNAHKISKQVNLANKDVNHLFMLVSIILLLCVSVLFAIIFVYHKKLWPLITQEHAPLLNY</sequence>
<dbReference type="Proteomes" id="UP001157134">
    <property type="component" value="Unassembled WGS sequence"/>
</dbReference>
<evidence type="ECO:0008006" key="4">
    <source>
        <dbReference type="Google" id="ProtNLM"/>
    </source>
</evidence>
<dbReference type="RefSeq" id="WP_284298863.1">
    <property type="nucleotide sequence ID" value="NZ_BSSV01000005.1"/>
</dbReference>
<organism evidence="2 3">
    <name type="scientific">Thalassotalea loyana</name>
    <dbReference type="NCBI Taxonomy" id="280483"/>
    <lineage>
        <taxon>Bacteria</taxon>
        <taxon>Pseudomonadati</taxon>
        <taxon>Pseudomonadota</taxon>
        <taxon>Gammaproteobacteria</taxon>
        <taxon>Alteromonadales</taxon>
        <taxon>Colwelliaceae</taxon>
        <taxon>Thalassotalea</taxon>
    </lineage>
</organism>
<evidence type="ECO:0000313" key="3">
    <source>
        <dbReference type="Proteomes" id="UP001157134"/>
    </source>
</evidence>
<proteinExistence type="predicted"/>
<gene>
    <name evidence="2" type="ORF">tloyanaT_23820</name>
</gene>
<name>A0ABQ6HDT4_9GAMM</name>
<feature type="transmembrane region" description="Helical" evidence="1">
    <location>
        <begin position="211"/>
        <end position="233"/>
    </location>
</feature>
<protein>
    <recommendedName>
        <fullName evidence="4">Chemotaxis methyl-accepting receptor HlyB-like 4HB MCP domain-containing protein</fullName>
    </recommendedName>
</protein>
<dbReference type="EMBL" id="BSSV01000005">
    <property type="protein sequence ID" value="GLX86129.1"/>
    <property type="molecule type" value="Genomic_DNA"/>
</dbReference>
<keyword evidence="1" id="KW-0812">Transmembrane</keyword>
<evidence type="ECO:0000313" key="2">
    <source>
        <dbReference type="EMBL" id="GLX86129.1"/>
    </source>
</evidence>
<evidence type="ECO:0000256" key="1">
    <source>
        <dbReference type="SAM" id="Phobius"/>
    </source>
</evidence>
<keyword evidence="1" id="KW-1133">Transmembrane helix</keyword>
<reference evidence="2 3" key="1">
    <citation type="submission" date="2023-03" db="EMBL/GenBank/DDBJ databases">
        <title>Thalassotalea loyana LMG 22536T draft genome sequence.</title>
        <authorList>
            <person name="Sawabe T."/>
        </authorList>
    </citation>
    <scope>NUCLEOTIDE SEQUENCE [LARGE SCALE GENOMIC DNA]</scope>
    <source>
        <strain evidence="2 3">LMG 22536</strain>
    </source>
</reference>
<comment type="caution">
    <text evidence="2">The sequence shown here is derived from an EMBL/GenBank/DDBJ whole genome shotgun (WGS) entry which is preliminary data.</text>
</comment>
<accession>A0ABQ6HDT4</accession>
<keyword evidence="1" id="KW-0472">Membrane</keyword>
<keyword evidence="3" id="KW-1185">Reference proteome</keyword>